<protein>
    <submittedName>
        <fullName evidence="2">Uncharacterized protein</fullName>
    </submittedName>
</protein>
<feature type="compositionally biased region" description="Basic residues" evidence="1">
    <location>
        <begin position="1"/>
        <end position="10"/>
    </location>
</feature>
<feature type="region of interest" description="Disordered" evidence="1">
    <location>
        <begin position="1"/>
        <end position="29"/>
    </location>
</feature>
<keyword evidence="3" id="KW-1185">Reference proteome</keyword>
<accession>A0A1Q3E8L4</accession>
<dbReference type="AlphaFoldDB" id="A0A1Q3E8L4"/>
<sequence length="243" mass="27823">MVQKPARRSQPKIQDAGANGDVSGETEENSKLQLFTPRSNFYSRTLPPLGVRACNLNGANEINFEIDEHVLVRNFQEHALRWTEWIHGTVVSIDVVRGYIGSFAKRYIVQSMCTNGLAISAHLPFLYEIWPACCSAPSPFLSSPEVYFKQRERLNYVFALLERTVHEESLMRVWIPARILKWERDEVSNKIEVQCLAGSDLEREFFVDQILPYTHETLSACRSQGDLVIEPEEFQSHILNHAA</sequence>
<evidence type="ECO:0000256" key="1">
    <source>
        <dbReference type="SAM" id="MobiDB-lite"/>
    </source>
</evidence>
<name>A0A1Q3E8L4_LENED</name>
<reference evidence="2 3" key="2">
    <citation type="submission" date="2017-02" db="EMBL/GenBank/DDBJ databases">
        <title>A genome survey and senescence transcriptome analysis in Lentinula edodes.</title>
        <authorList>
            <person name="Sakamoto Y."/>
            <person name="Nakade K."/>
            <person name="Sato S."/>
            <person name="Yoshida Y."/>
            <person name="Miyazaki K."/>
            <person name="Natsume S."/>
            <person name="Konno N."/>
        </authorList>
    </citation>
    <scope>NUCLEOTIDE SEQUENCE [LARGE SCALE GENOMIC DNA]</scope>
    <source>
        <strain evidence="2 3">NBRC 111202</strain>
    </source>
</reference>
<organism evidence="2 3">
    <name type="scientific">Lentinula edodes</name>
    <name type="common">Shiitake mushroom</name>
    <name type="synonym">Lentinus edodes</name>
    <dbReference type="NCBI Taxonomy" id="5353"/>
    <lineage>
        <taxon>Eukaryota</taxon>
        <taxon>Fungi</taxon>
        <taxon>Dikarya</taxon>
        <taxon>Basidiomycota</taxon>
        <taxon>Agaricomycotina</taxon>
        <taxon>Agaricomycetes</taxon>
        <taxon>Agaricomycetidae</taxon>
        <taxon>Agaricales</taxon>
        <taxon>Marasmiineae</taxon>
        <taxon>Omphalotaceae</taxon>
        <taxon>Lentinula</taxon>
    </lineage>
</organism>
<dbReference type="EMBL" id="BDGU01000149">
    <property type="protein sequence ID" value="GAW03511.1"/>
    <property type="molecule type" value="Genomic_DNA"/>
</dbReference>
<evidence type="ECO:0000313" key="3">
    <source>
        <dbReference type="Proteomes" id="UP000188533"/>
    </source>
</evidence>
<gene>
    <name evidence="2" type="ORF">LENED_005240</name>
</gene>
<reference evidence="2 3" key="1">
    <citation type="submission" date="2016-08" db="EMBL/GenBank/DDBJ databases">
        <authorList>
            <consortium name="Lentinula edodes genome sequencing consortium"/>
            <person name="Sakamoto Y."/>
            <person name="Nakade K."/>
            <person name="Sato S."/>
            <person name="Yoshida Y."/>
            <person name="Miyazaki K."/>
            <person name="Natsume S."/>
            <person name="Konno N."/>
        </authorList>
    </citation>
    <scope>NUCLEOTIDE SEQUENCE [LARGE SCALE GENOMIC DNA]</scope>
    <source>
        <strain evidence="2 3">NBRC 111202</strain>
    </source>
</reference>
<dbReference type="Proteomes" id="UP000188533">
    <property type="component" value="Unassembled WGS sequence"/>
</dbReference>
<evidence type="ECO:0000313" key="2">
    <source>
        <dbReference type="EMBL" id="GAW03511.1"/>
    </source>
</evidence>
<comment type="caution">
    <text evidence="2">The sequence shown here is derived from an EMBL/GenBank/DDBJ whole genome shotgun (WGS) entry which is preliminary data.</text>
</comment>
<proteinExistence type="predicted"/>